<evidence type="ECO:0000313" key="1">
    <source>
        <dbReference type="EMBL" id="KAK1748457.1"/>
    </source>
</evidence>
<protein>
    <recommendedName>
        <fullName evidence="3">Trafficking protein particle complex subunit</fullName>
    </recommendedName>
</protein>
<dbReference type="Proteomes" id="UP001224775">
    <property type="component" value="Unassembled WGS sequence"/>
</dbReference>
<dbReference type="EMBL" id="JATAAI010000001">
    <property type="protein sequence ID" value="KAK1748457.1"/>
    <property type="molecule type" value="Genomic_DNA"/>
</dbReference>
<dbReference type="Pfam" id="PF04628">
    <property type="entry name" value="Sedlin_N"/>
    <property type="match status" value="1"/>
</dbReference>
<dbReference type="InterPro" id="IPR006722">
    <property type="entry name" value="Sedlin"/>
</dbReference>
<keyword evidence="2" id="KW-1185">Reference proteome</keyword>
<dbReference type="Gene3D" id="3.30.450.70">
    <property type="match status" value="1"/>
</dbReference>
<dbReference type="AlphaFoldDB" id="A0AAD8YM16"/>
<sequence length="153" mass="16606">MAARSNNGGPARWRSPGAMGTNAMWMGMLCEVEERLSLYGYITNTGIKFILLLEIIHMNEDGSRCIDGSPSSLYASSTVSSLPGREAELKNMFAQLHDLYVRYTMNPFTKLRGPIKSGVFDKGIGEIASSFNSSAIEQAAQSGEANGEGLAWM</sequence>
<dbReference type="InterPro" id="IPR011012">
    <property type="entry name" value="Longin-like_dom_sf"/>
</dbReference>
<proteinExistence type="predicted"/>
<dbReference type="PANTHER" id="PTHR12403">
    <property type="entry name" value="TRAFFICKING PROTEIN PARTICLE COMPLEX SUBUNIT 2"/>
    <property type="match status" value="1"/>
</dbReference>
<organism evidence="1 2">
    <name type="scientific">Skeletonema marinoi</name>
    <dbReference type="NCBI Taxonomy" id="267567"/>
    <lineage>
        <taxon>Eukaryota</taxon>
        <taxon>Sar</taxon>
        <taxon>Stramenopiles</taxon>
        <taxon>Ochrophyta</taxon>
        <taxon>Bacillariophyta</taxon>
        <taxon>Coscinodiscophyceae</taxon>
        <taxon>Thalassiosirophycidae</taxon>
        <taxon>Thalassiosirales</taxon>
        <taxon>Skeletonemataceae</taxon>
        <taxon>Skeletonema</taxon>
        <taxon>Skeletonema marinoi-dohrnii complex</taxon>
    </lineage>
</organism>
<dbReference type="GO" id="GO:0006888">
    <property type="term" value="P:endoplasmic reticulum to Golgi vesicle-mediated transport"/>
    <property type="evidence" value="ECO:0007669"/>
    <property type="project" value="InterPro"/>
</dbReference>
<reference evidence="1" key="1">
    <citation type="submission" date="2023-06" db="EMBL/GenBank/DDBJ databases">
        <title>Survivors Of The Sea: Transcriptome response of Skeletonema marinoi to long-term dormancy.</title>
        <authorList>
            <person name="Pinder M.I.M."/>
            <person name="Kourtchenko O."/>
            <person name="Robertson E.K."/>
            <person name="Larsson T."/>
            <person name="Maumus F."/>
            <person name="Osuna-Cruz C.M."/>
            <person name="Vancaester E."/>
            <person name="Stenow R."/>
            <person name="Vandepoele K."/>
            <person name="Ploug H."/>
            <person name="Bruchert V."/>
            <person name="Godhe A."/>
            <person name="Topel M."/>
        </authorList>
    </citation>
    <scope>NUCLEOTIDE SEQUENCE</scope>
    <source>
        <strain evidence="1">R05AC</strain>
    </source>
</reference>
<dbReference type="SUPFAM" id="SSF64356">
    <property type="entry name" value="SNARE-like"/>
    <property type="match status" value="1"/>
</dbReference>
<dbReference type="GO" id="GO:0005737">
    <property type="term" value="C:cytoplasm"/>
    <property type="evidence" value="ECO:0007669"/>
    <property type="project" value="GOC"/>
</dbReference>
<evidence type="ECO:0008006" key="3">
    <source>
        <dbReference type="Google" id="ProtNLM"/>
    </source>
</evidence>
<gene>
    <name evidence="1" type="ORF">QTG54_000396</name>
</gene>
<comment type="caution">
    <text evidence="1">The sequence shown here is derived from an EMBL/GenBank/DDBJ whole genome shotgun (WGS) entry which is preliminary data.</text>
</comment>
<accession>A0AAD8YM16</accession>
<evidence type="ECO:0000313" key="2">
    <source>
        <dbReference type="Proteomes" id="UP001224775"/>
    </source>
</evidence>
<name>A0AAD8YM16_9STRA</name>